<dbReference type="STRING" id="180197.SAMN02982919_03143"/>
<proteinExistence type="inferred from homology"/>
<keyword evidence="6 10" id="KW-0472">Membrane</keyword>
<evidence type="ECO:0000313" key="12">
    <source>
        <dbReference type="Proteomes" id="UP000199766"/>
    </source>
</evidence>
<dbReference type="PROSITE" id="PS50283">
    <property type="entry name" value="NA_SOLUT_SYMP_3"/>
    <property type="match status" value="1"/>
</dbReference>
<keyword evidence="8" id="KW-0175">Coiled coil</keyword>
<evidence type="ECO:0000256" key="9">
    <source>
        <dbReference type="SAM" id="MobiDB-lite"/>
    </source>
</evidence>
<feature type="transmembrane region" description="Helical" evidence="10">
    <location>
        <begin position="619"/>
        <end position="636"/>
    </location>
</feature>
<evidence type="ECO:0000256" key="10">
    <source>
        <dbReference type="SAM" id="Phobius"/>
    </source>
</evidence>
<dbReference type="CDD" id="cd11480">
    <property type="entry name" value="SLC5sbd_u4"/>
    <property type="match status" value="1"/>
</dbReference>
<keyword evidence="3" id="KW-0813">Transport</keyword>
<dbReference type="Proteomes" id="UP000199766">
    <property type="component" value="Unassembled WGS sequence"/>
</dbReference>
<feature type="transmembrane region" description="Helical" evidence="10">
    <location>
        <begin position="203"/>
        <end position="222"/>
    </location>
</feature>
<dbReference type="PROSITE" id="PS00018">
    <property type="entry name" value="EF_HAND_1"/>
    <property type="match status" value="1"/>
</dbReference>
<keyword evidence="5 10" id="KW-1133">Transmembrane helix</keyword>
<dbReference type="OrthoDB" id="9764416at2"/>
<evidence type="ECO:0000256" key="3">
    <source>
        <dbReference type="ARBA" id="ARBA00022448"/>
    </source>
</evidence>
<dbReference type="NCBIfam" id="TIGR03648">
    <property type="entry name" value="Na_symport_lg"/>
    <property type="match status" value="1"/>
</dbReference>
<evidence type="ECO:0000256" key="2">
    <source>
        <dbReference type="ARBA" id="ARBA00006434"/>
    </source>
</evidence>
<dbReference type="RefSeq" id="WP_091459251.1">
    <property type="nucleotide sequence ID" value="NZ_FOGD01000019.1"/>
</dbReference>
<keyword evidence="12" id="KW-1185">Reference proteome</keyword>
<dbReference type="GO" id="GO:0005886">
    <property type="term" value="C:plasma membrane"/>
    <property type="evidence" value="ECO:0007669"/>
    <property type="project" value="TreeGrafter"/>
</dbReference>
<evidence type="ECO:0000313" key="11">
    <source>
        <dbReference type="EMBL" id="SER84895.1"/>
    </source>
</evidence>
<dbReference type="AlphaFoldDB" id="A0A1H9SJN1"/>
<evidence type="ECO:0000256" key="8">
    <source>
        <dbReference type="SAM" id="Coils"/>
    </source>
</evidence>
<feature type="region of interest" description="Disordered" evidence="9">
    <location>
        <begin position="360"/>
        <end position="384"/>
    </location>
</feature>
<name>A0A1H9SJN1_9BURK</name>
<evidence type="ECO:0000256" key="6">
    <source>
        <dbReference type="ARBA" id="ARBA00023136"/>
    </source>
</evidence>
<feature type="transmembrane region" description="Helical" evidence="10">
    <location>
        <begin position="563"/>
        <end position="581"/>
    </location>
</feature>
<feature type="transmembrane region" description="Helical" evidence="10">
    <location>
        <begin position="20"/>
        <end position="37"/>
    </location>
</feature>
<dbReference type="InterPro" id="IPR050277">
    <property type="entry name" value="Sodium:Solute_Symporter"/>
</dbReference>
<feature type="transmembrane region" description="Helical" evidence="10">
    <location>
        <begin position="121"/>
        <end position="143"/>
    </location>
</feature>
<evidence type="ECO:0000256" key="7">
    <source>
        <dbReference type="RuleBase" id="RU362091"/>
    </source>
</evidence>
<feature type="transmembrane region" description="Helical" evidence="10">
    <location>
        <begin position="163"/>
        <end position="191"/>
    </location>
</feature>
<feature type="transmembrane region" description="Helical" evidence="10">
    <location>
        <begin position="393"/>
        <end position="415"/>
    </location>
</feature>
<dbReference type="Pfam" id="PF00474">
    <property type="entry name" value="SSF"/>
    <property type="match status" value="2"/>
</dbReference>
<sequence>MAEHNPDAERAYLYRLHRKLALYVLGVLGFVGLMAWAEQHGLSRQWIGPIFLFLTVMVYAAIGVYSRTADPEEYYVAGRRIPPFYNGMATAADWMSAASFISLSGALYLQGFAGTPGQGGGLAYLLGWTGGFCLVALLIAPHLRAMELYTVPEFFQMRFGGHWPRVIAALAAVVCSLTYLVAQIYGVGLIASRLTGVQFEIGIMLGLGGMLLCSFLGGMRAITWTQVAQYVVILLAFMIPVSWLAYKQLGNPLAPLVYGQQLGKIAELEQQLLESPAEQEVIAAYLRRAQELQVRLEDVEGALEQQRQVMQEHIHHLRGQNADVGLIVAASRELAALPHDVATARERWRQEMRDNYARAQPLGGLPRHSQAYAGHPDGTPQEQADYQDSRRNFLALMFCLMVGTAGLPHLLTRYYTAPSVAGARSSVAWSLFFIAILYLSAPAVAALVKFEVMHNLVGSPFDALPHWMAQWARVDASLLSVEDVNGDGILQFGEIRLGADLIMLATPELGGLPYVVSGLVAAGGLAAALSTADGLLLTISNALVRDLYVADPNQAASPEQRVILTKFILLAVALAAAFVAALKPSDILPLVTASFSLAASAFVPVMVLGIFWPGTTRQGAVAGMLSGLGVAVYYMLSNVAVVRAVLPALLRSDDGLWWGIQPISAGVFGVPAGLLMAVLVSRWTRPARPSPKISGLP</sequence>
<dbReference type="GO" id="GO:0022857">
    <property type="term" value="F:transmembrane transporter activity"/>
    <property type="evidence" value="ECO:0007669"/>
    <property type="project" value="InterPro"/>
</dbReference>
<evidence type="ECO:0000256" key="4">
    <source>
        <dbReference type="ARBA" id="ARBA00022692"/>
    </source>
</evidence>
<dbReference type="PANTHER" id="PTHR48086:SF5">
    <property type="entry name" value="NA(+):SOLUTE SYMPORTER (SSF FAMILY)"/>
    <property type="match status" value="1"/>
</dbReference>
<dbReference type="InterPro" id="IPR019899">
    <property type="entry name" value="Na/solute_symporter_VC_2705"/>
</dbReference>
<dbReference type="InterPro" id="IPR018247">
    <property type="entry name" value="EF_Hand_1_Ca_BS"/>
</dbReference>
<evidence type="ECO:0000256" key="5">
    <source>
        <dbReference type="ARBA" id="ARBA00022989"/>
    </source>
</evidence>
<feature type="transmembrane region" description="Helical" evidence="10">
    <location>
        <begin position="587"/>
        <end position="612"/>
    </location>
</feature>
<comment type="similarity">
    <text evidence="2 7">Belongs to the sodium:solute symporter (SSF) (TC 2.A.21) family.</text>
</comment>
<feature type="coiled-coil region" evidence="8">
    <location>
        <begin position="282"/>
        <end position="309"/>
    </location>
</feature>
<feature type="transmembrane region" description="Helical" evidence="10">
    <location>
        <begin position="427"/>
        <end position="448"/>
    </location>
</feature>
<dbReference type="Gene3D" id="1.20.1730.10">
    <property type="entry name" value="Sodium/glucose cotransporter"/>
    <property type="match status" value="2"/>
</dbReference>
<protein>
    <submittedName>
        <fullName evidence="11">Cation/acetate symporter</fullName>
    </submittedName>
</protein>
<keyword evidence="4 10" id="KW-0812">Transmembrane</keyword>
<dbReference type="PANTHER" id="PTHR48086">
    <property type="entry name" value="SODIUM/PROLINE SYMPORTER-RELATED"/>
    <property type="match status" value="1"/>
</dbReference>
<dbReference type="EMBL" id="FOGD01000019">
    <property type="protein sequence ID" value="SER84895.1"/>
    <property type="molecule type" value="Genomic_DNA"/>
</dbReference>
<feature type="transmembrane region" description="Helical" evidence="10">
    <location>
        <begin position="228"/>
        <end position="246"/>
    </location>
</feature>
<dbReference type="InterPro" id="IPR001734">
    <property type="entry name" value="Na/solute_symporter"/>
</dbReference>
<comment type="subcellular location">
    <subcellularLocation>
        <location evidence="1">Membrane</location>
        <topology evidence="1">Multi-pass membrane protein</topology>
    </subcellularLocation>
</comment>
<feature type="transmembrane region" description="Helical" evidence="10">
    <location>
        <begin position="656"/>
        <end position="680"/>
    </location>
</feature>
<reference evidence="11 12" key="1">
    <citation type="submission" date="2016-10" db="EMBL/GenBank/DDBJ databases">
        <authorList>
            <person name="de Groot N.N."/>
        </authorList>
    </citation>
    <scope>NUCLEOTIDE SEQUENCE [LARGE SCALE GENOMIC DNA]</scope>
    <source>
        <strain evidence="11 12">ATCC 35958</strain>
    </source>
</reference>
<evidence type="ECO:0000256" key="1">
    <source>
        <dbReference type="ARBA" id="ARBA00004141"/>
    </source>
</evidence>
<feature type="transmembrane region" description="Helical" evidence="10">
    <location>
        <begin position="46"/>
        <end position="65"/>
    </location>
</feature>
<accession>A0A1H9SJN1</accession>
<gene>
    <name evidence="11" type="ORF">SAMN02982919_03143</name>
</gene>
<dbReference type="InterPro" id="IPR038377">
    <property type="entry name" value="Na/Glc_symporter_sf"/>
</dbReference>
<organism evidence="11 12">
    <name type="scientific">Giesbergeria anulus</name>
    <dbReference type="NCBI Taxonomy" id="180197"/>
    <lineage>
        <taxon>Bacteria</taxon>
        <taxon>Pseudomonadati</taxon>
        <taxon>Pseudomonadota</taxon>
        <taxon>Betaproteobacteria</taxon>
        <taxon>Burkholderiales</taxon>
        <taxon>Comamonadaceae</taxon>
        <taxon>Giesbergeria</taxon>
    </lineage>
</organism>